<protein>
    <recommendedName>
        <fullName evidence="4">Cys-tRNA(Pro)/Cys-tRNA(Cys) deacylase</fullName>
        <ecNumber evidence="4">4.2.-.-</ecNumber>
    </recommendedName>
</protein>
<dbReference type="GO" id="GO:0002161">
    <property type="term" value="F:aminoacyl-tRNA deacylase activity"/>
    <property type="evidence" value="ECO:0007669"/>
    <property type="project" value="InterPro"/>
</dbReference>
<dbReference type="InterPro" id="IPR007214">
    <property type="entry name" value="YbaK/aa-tRNA-synth-assoc-dom"/>
</dbReference>
<dbReference type="CDD" id="cd00002">
    <property type="entry name" value="YbaK_deacylase"/>
    <property type="match status" value="1"/>
</dbReference>
<feature type="domain" description="YbaK/aminoacyl-tRNA synthetase-associated" evidence="5">
    <location>
        <begin position="34"/>
        <end position="152"/>
    </location>
</feature>
<organism evidence="6 7">
    <name type="scientific">Fundicoccus ignavus</name>
    <dbReference type="NCBI Taxonomy" id="2664442"/>
    <lineage>
        <taxon>Bacteria</taxon>
        <taxon>Bacillati</taxon>
        <taxon>Bacillota</taxon>
        <taxon>Bacilli</taxon>
        <taxon>Lactobacillales</taxon>
        <taxon>Aerococcaceae</taxon>
        <taxon>Fundicoccus</taxon>
    </lineage>
</organism>
<dbReference type="NCBIfam" id="TIGR00011">
    <property type="entry name" value="YbaK_EbsC"/>
    <property type="match status" value="1"/>
</dbReference>
<proteinExistence type="inferred from homology"/>
<keyword evidence="3 4" id="KW-0456">Lyase</keyword>
<evidence type="ECO:0000313" key="6">
    <source>
        <dbReference type="EMBL" id="MRJ47413.1"/>
    </source>
</evidence>
<dbReference type="PANTHER" id="PTHR30411:SF0">
    <property type="entry name" value="CYS-TRNA(PRO)_CYS-TRNA(CYS) DEACYLASE YBAK"/>
    <property type="match status" value="1"/>
</dbReference>
<dbReference type="Gene3D" id="3.90.960.10">
    <property type="entry name" value="YbaK/aminoacyl-tRNA synthetase-associated domain"/>
    <property type="match status" value="1"/>
</dbReference>
<dbReference type="EMBL" id="WJQT01000009">
    <property type="protein sequence ID" value="MRJ47413.1"/>
    <property type="molecule type" value="Genomic_DNA"/>
</dbReference>
<sequence>MEGSRVAKVTKTNVMRILTQHKISYDIHQYLGSDVHNSVDVATKMGIAPQQMFKTLVTQAKSGAHYVFMVPVEAELDLKKAAQAVGEKSIAMIKEKELLPLTGYVHGGCSPIGMKKQFQTVLDASALNFETITFSAGKRGFSVQVAPQDLEQAIPLIITEVSH</sequence>
<evidence type="ECO:0000259" key="5">
    <source>
        <dbReference type="Pfam" id="PF04073"/>
    </source>
</evidence>
<dbReference type="AlphaFoldDB" id="A0A844C9G6"/>
<dbReference type="GO" id="GO:0006412">
    <property type="term" value="P:translation"/>
    <property type="evidence" value="ECO:0007669"/>
    <property type="project" value="UniProtKB-KW"/>
</dbReference>
<comment type="similarity">
    <text evidence="1 4">Belongs to the prolyl-tRNA editing family. YbaK/EbsC subfamily.</text>
</comment>
<evidence type="ECO:0000256" key="3">
    <source>
        <dbReference type="ARBA" id="ARBA00023239"/>
    </source>
</evidence>
<dbReference type="PANTHER" id="PTHR30411">
    <property type="entry name" value="CYTOPLASMIC PROTEIN"/>
    <property type="match status" value="1"/>
</dbReference>
<dbReference type="SUPFAM" id="SSF55826">
    <property type="entry name" value="YbaK/ProRS associated domain"/>
    <property type="match status" value="1"/>
</dbReference>
<evidence type="ECO:0000256" key="1">
    <source>
        <dbReference type="ARBA" id="ARBA00009798"/>
    </source>
</evidence>
<gene>
    <name evidence="6" type="primary">ybaK</name>
    <name evidence="6" type="ORF">GF867_07535</name>
</gene>
<dbReference type="EC" id="4.2.-.-" evidence="4"/>
<comment type="caution">
    <text evidence="6">The sequence shown here is derived from an EMBL/GenBank/DDBJ whole genome shotgun (WGS) entry which is preliminary data.</text>
</comment>
<dbReference type="Pfam" id="PF04073">
    <property type="entry name" value="tRNA_edit"/>
    <property type="match status" value="1"/>
</dbReference>
<evidence type="ECO:0000313" key="7">
    <source>
        <dbReference type="Proteomes" id="UP000440066"/>
    </source>
</evidence>
<accession>A0A844C9G6</accession>
<evidence type="ECO:0000256" key="4">
    <source>
        <dbReference type="PIRNR" id="PIRNR006181"/>
    </source>
</evidence>
<dbReference type="InterPro" id="IPR036754">
    <property type="entry name" value="YbaK/aa-tRNA-synt-asso_dom_sf"/>
</dbReference>
<dbReference type="PIRSF" id="PIRSF006181">
    <property type="entry name" value="EbsC_YbaK"/>
    <property type="match status" value="1"/>
</dbReference>
<name>A0A844C9G6_9LACT</name>
<dbReference type="Proteomes" id="UP000440066">
    <property type="component" value="Unassembled WGS sequence"/>
</dbReference>
<reference evidence="6 7" key="1">
    <citation type="submission" date="2019-11" db="EMBL/GenBank/DDBJ databases">
        <title>Characterisation of Fundicoccus ignavus gen. nov. sp. nov., a novel genus of the family Aerococcaceae from bulk tank milk.</title>
        <authorList>
            <person name="Siebert A."/>
            <person name="Huptas C."/>
            <person name="Wenning M."/>
            <person name="Scherer S."/>
            <person name="Doll E.V."/>
        </authorList>
    </citation>
    <scope>NUCLEOTIDE SEQUENCE [LARGE SCALE GENOMIC DNA]</scope>
    <source>
        <strain evidence="6 7">DSM 109652</strain>
    </source>
</reference>
<dbReference type="InterPro" id="IPR004369">
    <property type="entry name" value="Prolyl-tRNA_editing_YbaK/EbsC"/>
</dbReference>
<keyword evidence="2 4" id="KW-0648">Protein biosynthesis</keyword>
<evidence type="ECO:0000256" key="2">
    <source>
        <dbReference type="ARBA" id="ARBA00022917"/>
    </source>
</evidence>
<dbReference type="GO" id="GO:0016829">
    <property type="term" value="F:lyase activity"/>
    <property type="evidence" value="ECO:0007669"/>
    <property type="project" value="UniProtKB-KW"/>
</dbReference>